<evidence type="ECO:0000313" key="1">
    <source>
        <dbReference type="EMBL" id="TLF72883.1"/>
    </source>
</evidence>
<name>A0A5R8NBJ8_9NOCA</name>
<dbReference type="Proteomes" id="UP000306378">
    <property type="component" value="Unassembled WGS sequence"/>
</dbReference>
<evidence type="ECO:0000313" key="2">
    <source>
        <dbReference type="Proteomes" id="UP000306378"/>
    </source>
</evidence>
<gene>
    <name evidence="1" type="ORF">FEK34_28075</name>
</gene>
<sequence length="81" mass="8420">MSHIVFWSEPDVVKTDDAFVTSGAGEVSGGADDGAERIAIVIHHGENHWGRAHLTAPQARTLIESLTAACAALDVTPDGAV</sequence>
<accession>A0A5R8NBJ8</accession>
<dbReference type="AlphaFoldDB" id="A0A5R8NBJ8"/>
<protein>
    <submittedName>
        <fullName evidence="1">Uncharacterized protein</fullName>
    </submittedName>
</protein>
<comment type="caution">
    <text evidence="1">The sequence shown here is derived from an EMBL/GenBank/DDBJ whole genome shotgun (WGS) entry which is preliminary data.</text>
</comment>
<dbReference type="RefSeq" id="WP_138452755.1">
    <property type="nucleotide sequence ID" value="NZ_VBUT01000014.1"/>
</dbReference>
<dbReference type="EMBL" id="VBUT01000014">
    <property type="protein sequence ID" value="TLF72883.1"/>
    <property type="molecule type" value="Genomic_DNA"/>
</dbReference>
<reference evidence="1 2" key="1">
    <citation type="submission" date="2019-05" db="EMBL/GenBank/DDBJ databases">
        <title>Genomes sequences of two Nocardia cyriacigeorgica environmental isolates, type strains Nocardia asteroides ATCC 19247 and Nocardia cyriacigeorgica DSM 44484.</title>
        <authorList>
            <person name="Vautrin F."/>
            <person name="Bergeron E."/>
            <person name="Dubost A."/>
            <person name="Abrouk D."/>
            <person name="Rodriguez Nava V."/>
            <person name="Pujic P."/>
        </authorList>
    </citation>
    <scope>NUCLEOTIDE SEQUENCE [LARGE SCALE GENOMIC DNA]</scope>
    <source>
        <strain evidence="1 2">EML 446</strain>
    </source>
</reference>
<organism evidence="1 2">
    <name type="scientific">Nocardia cyriacigeorgica</name>
    <dbReference type="NCBI Taxonomy" id="135487"/>
    <lineage>
        <taxon>Bacteria</taxon>
        <taxon>Bacillati</taxon>
        <taxon>Actinomycetota</taxon>
        <taxon>Actinomycetes</taxon>
        <taxon>Mycobacteriales</taxon>
        <taxon>Nocardiaceae</taxon>
        <taxon>Nocardia</taxon>
    </lineage>
</organism>
<proteinExistence type="predicted"/>